<dbReference type="EMBL" id="JAAALK010000286">
    <property type="protein sequence ID" value="KAG8061063.1"/>
    <property type="molecule type" value="Genomic_DNA"/>
</dbReference>
<sequence length="170" mass="18389">MWDALAHTLPSRRLLEVVAEIGERVPDAVTPGVMPFVYAADEASSSIATAFPTTISALQGLLLPSCHSPVFLLMIQNQLDPGLPQLCHVHNCRGYCARGGIGCQHRRFYAPPSAGQGGRQATVDSHDGEDCHRCDTKHGGEILRAARLNTTVPLSLRMHHWCPKDASLSS</sequence>
<reference evidence="1" key="1">
    <citation type="journal article" date="2021" name="bioRxiv">
        <title>Whole Genome Assembly and Annotation of Northern Wild Rice, Zizania palustris L., Supports a Whole Genome Duplication in the Zizania Genus.</title>
        <authorList>
            <person name="Haas M."/>
            <person name="Kono T."/>
            <person name="Macchietto M."/>
            <person name="Millas R."/>
            <person name="McGilp L."/>
            <person name="Shao M."/>
            <person name="Duquette J."/>
            <person name="Hirsch C.N."/>
            <person name="Kimball J."/>
        </authorList>
    </citation>
    <scope>NUCLEOTIDE SEQUENCE</scope>
    <source>
        <tissue evidence="1">Fresh leaf tissue</tissue>
    </source>
</reference>
<reference evidence="1" key="2">
    <citation type="submission" date="2021-02" db="EMBL/GenBank/DDBJ databases">
        <authorList>
            <person name="Kimball J.A."/>
            <person name="Haas M.W."/>
            <person name="Macchietto M."/>
            <person name="Kono T."/>
            <person name="Duquette J."/>
            <person name="Shao M."/>
        </authorList>
    </citation>
    <scope>NUCLEOTIDE SEQUENCE</scope>
    <source>
        <tissue evidence="1">Fresh leaf tissue</tissue>
    </source>
</reference>
<accession>A0A8J5S0M1</accession>
<protein>
    <submittedName>
        <fullName evidence="1">Uncharacterized protein</fullName>
    </submittedName>
</protein>
<dbReference type="Proteomes" id="UP000729402">
    <property type="component" value="Unassembled WGS sequence"/>
</dbReference>
<proteinExistence type="predicted"/>
<gene>
    <name evidence="1" type="ORF">GUJ93_ZPchr0003g16804</name>
</gene>
<keyword evidence="2" id="KW-1185">Reference proteome</keyword>
<evidence type="ECO:0000313" key="1">
    <source>
        <dbReference type="EMBL" id="KAG8061063.1"/>
    </source>
</evidence>
<organism evidence="1 2">
    <name type="scientific">Zizania palustris</name>
    <name type="common">Northern wild rice</name>
    <dbReference type="NCBI Taxonomy" id="103762"/>
    <lineage>
        <taxon>Eukaryota</taxon>
        <taxon>Viridiplantae</taxon>
        <taxon>Streptophyta</taxon>
        <taxon>Embryophyta</taxon>
        <taxon>Tracheophyta</taxon>
        <taxon>Spermatophyta</taxon>
        <taxon>Magnoliopsida</taxon>
        <taxon>Liliopsida</taxon>
        <taxon>Poales</taxon>
        <taxon>Poaceae</taxon>
        <taxon>BOP clade</taxon>
        <taxon>Oryzoideae</taxon>
        <taxon>Oryzeae</taxon>
        <taxon>Zizaniinae</taxon>
        <taxon>Zizania</taxon>
    </lineage>
</organism>
<comment type="caution">
    <text evidence="1">The sequence shown here is derived from an EMBL/GenBank/DDBJ whole genome shotgun (WGS) entry which is preliminary data.</text>
</comment>
<dbReference type="AlphaFoldDB" id="A0A8J5S0M1"/>
<evidence type="ECO:0000313" key="2">
    <source>
        <dbReference type="Proteomes" id="UP000729402"/>
    </source>
</evidence>
<name>A0A8J5S0M1_ZIZPA</name>